<reference evidence="1" key="1">
    <citation type="submission" date="2019-08" db="EMBL/GenBank/DDBJ databases">
        <authorList>
            <person name="Kucharzyk K."/>
            <person name="Murdoch R.W."/>
            <person name="Higgins S."/>
            <person name="Loffler F."/>
        </authorList>
    </citation>
    <scope>NUCLEOTIDE SEQUENCE</scope>
</reference>
<evidence type="ECO:0000313" key="1">
    <source>
        <dbReference type="EMBL" id="MPN16200.1"/>
    </source>
</evidence>
<name>A0A645FQL7_9ZZZZ</name>
<protein>
    <submittedName>
        <fullName evidence="1">Uncharacterized protein</fullName>
    </submittedName>
</protein>
<sequence length="226" mass="24423">MPVVEIGTSGQPGLYRRLHHGQCHGLRIGHIIGRQWAATPMHGRAKDLLPAELIFRAHKVRKQLGIAPACSAQCGPTVEIRAITAHVDHAVNGRGATQPLATRQRNAASGRPAFGLGLMAPRIFWVVDHLAPARRHVDQQILVTSTAFEQQDPMSGVFGLPCSEGSTCRACSDDDVVECPRHFAVLCKHAPNLPGLNVHWKTSSFAASLHGDILQTDGDDTHSGQR</sequence>
<proteinExistence type="predicted"/>
<gene>
    <name evidence="1" type="ORF">SDC9_163538</name>
</gene>
<dbReference type="EMBL" id="VSSQ01063122">
    <property type="protein sequence ID" value="MPN16200.1"/>
    <property type="molecule type" value="Genomic_DNA"/>
</dbReference>
<comment type="caution">
    <text evidence="1">The sequence shown here is derived from an EMBL/GenBank/DDBJ whole genome shotgun (WGS) entry which is preliminary data.</text>
</comment>
<accession>A0A645FQL7</accession>
<organism evidence="1">
    <name type="scientific">bioreactor metagenome</name>
    <dbReference type="NCBI Taxonomy" id="1076179"/>
    <lineage>
        <taxon>unclassified sequences</taxon>
        <taxon>metagenomes</taxon>
        <taxon>ecological metagenomes</taxon>
    </lineage>
</organism>
<dbReference type="AlphaFoldDB" id="A0A645FQL7"/>